<name>A0A117RPS0_9ACTN</name>
<feature type="active site" description="Nucleophile" evidence="3">
    <location>
        <position position="283"/>
    </location>
</feature>
<evidence type="ECO:0000256" key="5">
    <source>
        <dbReference type="SAM" id="SignalP"/>
    </source>
</evidence>
<dbReference type="STRING" id="661399.AQJ67_21840"/>
<accession>A0A117RPS0</accession>
<dbReference type="EMBL" id="LMWY01000024">
    <property type="protein sequence ID" value="KUO02479.1"/>
    <property type="molecule type" value="Genomic_DNA"/>
</dbReference>
<evidence type="ECO:0000256" key="1">
    <source>
        <dbReference type="ARBA" id="ARBA00022801"/>
    </source>
</evidence>
<gene>
    <name evidence="7" type="ORF">AQJ67_21840</name>
</gene>
<proteinExistence type="inferred from homology"/>
<keyword evidence="1 3" id="KW-0378">Hydrolase</keyword>
<evidence type="ECO:0000256" key="2">
    <source>
        <dbReference type="ARBA" id="ARBA00023295"/>
    </source>
</evidence>
<dbReference type="RefSeq" id="WP_062720740.1">
    <property type="nucleotide sequence ID" value="NZ_KQ948930.1"/>
</dbReference>
<keyword evidence="5" id="KW-0732">Signal</keyword>
<sequence>MAPACRRSVRRGLAFLVSGLVGAAALGPGPALAAPSDSPTPPGGAHSPSGVVAHGPAFGAYLHYGPAGVWRMKELGRWLDGQEPRVGHTYLPGDVWRNIEGAPGFLDSWAGWRRARAERMLVLNVPMMERNEENLPDAEVRELLRRGADGAFDEHFRVLAQRLVGLGVPDTVIVLGWEMNGVSYTHRCAPDPDSWKRYWQRIVGVMRSVDGQRFRFDFAPNRGMDAIPWPECYPGDDVVDIIGMDAYDQPRGTGFDEQVFEPYGLQHHVDFAREHGKPISYPEWGLFHNGDNITYMLRMLAWMDEHKPLYNTITDYCPHGVWLCSDNPRASALYRALLSTPLTPRPKPGPPVPAPNRPMTQTQPPRPASTATSTPTPMPSRLPRCTPLELAKWLKHQAGGKLRACVKWPE</sequence>
<comment type="caution">
    <text evidence="7">The sequence shown here is derived from an EMBL/GenBank/DDBJ whole genome shotgun (WGS) entry which is preliminary data.</text>
</comment>
<dbReference type="Proteomes" id="UP000053429">
    <property type="component" value="Unassembled WGS sequence"/>
</dbReference>
<dbReference type="InterPro" id="IPR022790">
    <property type="entry name" value="GH26_dom"/>
</dbReference>
<reference evidence="7 8" key="1">
    <citation type="submission" date="2015-10" db="EMBL/GenBank/DDBJ databases">
        <title>Draft genome sequence of Streptomyces caeruleatus NRRL B-24802, type strain for the species Streptomyces caeruleatus.</title>
        <authorList>
            <person name="Ruckert C."/>
            <person name="Winkler A."/>
            <person name="Kalinowski J."/>
            <person name="Kampfer P."/>
            <person name="Glaeser S."/>
        </authorList>
    </citation>
    <scope>NUCLEOTIDE SEQUENCE [LARGE SCALE GENOMIC DNA]</scope>
    <source>
        <strain evidence="7 8">NRRL B-24802</strain>
    </source>
</reference>
<keyword evidence="8" id="KW-1185">Reference proteome</keyword>
<dbReference type="SUPFAM" id="SSF51445">
    <property type="entry name" value="(Trans)glycosidases"/>
    <property type="match status" value="1"/>
</dbReference>
<evidence type="ECO:0000256" key="4">
    <source>
        <dbReference type="SAM" id="MobiDB-lite"/>
    </source>
</evidence>
<keyword evidence="2 3" id="KW-0326">Glycosidase</keyword>
<evidence type="ECO:0000259" key="6">
    <source>
        <dbReference type="PROSITE" id="PS51764"/>
    </source>
</evidence>
<feature type="chain" id="PRO_5007155608" description="GH26 domain-containing protein" evidence="5">
    <location>
        <begin position="34"/>
        <end position="410"/>
    </location>
</feature>
<dbReference type="OrthoDB" id="3684589at2"/>
<dbReference type="GO" id="GO:0004553">
    <property type="term" value="F:hydrolase activity, hydrolyzing O-glycosyl compounds"/>
    <property type="evidence" value="ECO:0007669"/>
    <property type="project" value="InterPro"/>
</dbReference>
<feature type="compositionally biased region" description="Pro residues" evidence="4">
    <location>
        <begin position="343"/>
        <end position="356"/>
    </location>
</feature>
<feature type="region of interest" description="Disordered" evidence="4">
    <location>
        <begin position="340"/>
        <end position="382"/>
    </location>
</feature>
<feature type="compositionally biased region" description="Low complexity" evidence="4">
    <location>
        <begin position="357"/>
        <end position="381"/>
    </location>
</feature>
<dbReference type="AlphaFoldDB" id="A0A117RPS0"/>
<dbReference type="PROSITE" id="PS51764">
    <property type="entry name" value="GH26"/>
    <property type="match status" value="1"/>
</dbReference>
<organism evidence="7 8">
    <name type="scientific">Streptomyces caeruleatus</name>
    <dbReference type="NCBI Taxonomy" id="661399"/>
    <lineage>
        <taxon>Bacteria</taxon>
        <taxon>Bacillati</taxon>
        <taxon>Actinomycetota</taxon>
        <taxon>Actinomycetes</taxon>
        <taxon>Kitasatosporales</taxon>
        <taxon>Streptomycetaceae</taxon>
        <taxon>Streptomyces</taxon>
    </lineage>
</organism>
<feature type="signal peptide" evidence="5">
    <location>
        <begin position="1"/>
        <end position="33"/>
    </location>
</feature>
<feature type="active site" description="Proton donor" evidence="3">
    <location>
        <position position="178"/>
    </location>
</feature>
<evidence type="ECO:0000256" key="3">
    <source>
        <dbReference type="PROSITE-ProRule" id="PRU01100"/>
    </source>
</evidence>
<evidence type="ECO:0000313" key="8">
    <source>
        <dbReference type="Proteomes" id="UP000053429"/>
    </source>
</evidence>
<comment type="similarity">
    <text evidence="3">Belongs to the glycosyl hydrolase 26 family.</text>
</comment>
<dbReference type="Pfam" id="PF02156">
    <property type="entry name" value="Glyco_hydro_26"/>
    <property type="match status" value="1"/>
</dbReference>
<dbReference type="InterPro" id="IPR017853">
    <property type="entry name" value="GH"/>
</dbReference>
<evidence type="ECO:0000313" key="7">
    <source>
        <dbReference type="EMBL" id="KUO02479.1"/>
    </source>
</evidence>
<feature type="domain" description="GH26" evidence="6">
    <location>
        <begin position="27"/>
        <end position="347"/>
    </location>
</feature>
<protein>
    <recommendedName>
        <fullName evidence="6">GH26 domain-containing protein</fullName>
    </recommendedName>
</protein>
<dbReference type="Gene3D" id="3.20.20.80">
    <property type="entry name" value="Glycosidases"/>
    <property type="match status" value="1"/>
</dbReference>